<reference evidence="1 2" key="1">
    <citation type="journal article" date="2016" name="Nat. Commun.">
        <title>Thousands of microbial genomes shed light on interconnected biogeochemical processes in an aquifer system.</title>
        <authorList>
            <person name="Anantharaman K."/>
            <person name="Brown C.T."/>
            <person name="Hug L.A."/>
            <person name="Sharon I."/>
            <person name="Castelle C.J."/>
            <person name="Probst A.J."/>
            <person name="Thomas B.C."/>
            <person name="Singh A."/>
            <person name="Wilkins M.J."/>
            <person name="Karaoz U."/>
            <person name="Brodie E.L."/>
            <person name="Williams K.H."/>
            <person name="Hubbard S.S."/>
            <person name="Banfield J.F."/>
        </authorList>
    </citation>
    <scope>NUCLEOTIDE SEQUENCE [LARGE SCALE GENOMIC DNA]</scope>
</reference>
<proteinExistence type="predicted"/>
<dbReference type="AlphaFoldDB" id="A0A1G1KX35"/>
<name>A0A1G1KX35_9BACT</name>
<evidence type="ECO:0000313" key="2">
    <source>
        <dbReference type="Proteomes" id="UP000178187"/>
    </source>
</evidence>
<organism evidence="1 2">
    <name type="scientific">Candidatus Danuiimicrobium aquiferis</name>
    <dbReference type="NCBI Taxonomy" id="1801832"/>
    <lineage>
        <taxon>Bacteria</taxon>
        <taxon>Pseudomonadati</taxon>
        <taxon>Candidatus Omnitrophota</taxon>
        <taxon>Candidatus Danuiimicrobium</taxon>
    </lineage>
</organism>
<accession>A0A1G1KX35</accession>
<dbReference type="EMBL" id="MHFR01000042">
    <property type="protein sequence ID" value="OGW97474.1"/>
    <property type="molecule type" value="Genomic_DNA"/>
</dbReference>
<protein>
    <submittedName>
        <fullName evidence="1">Uncharacterized protein</fullName>
    </submittedName>
</protein>
<gene>
    <name evidence="1" type="ORF">A3G33_09805</name>
</gene>
<evidence type="ECO:0000313" key="1">
    <source>
        <dbReference type="EMBL" id="OGW97474.1"/>
    </source>
</evidence>
<comment type="caution">
    <text evidence="1">The sequence shown here is derived from an EMBL/GenBank/DDBJ whole genome shotgun (WGS) entry which is preliminary data.</text>
</comment>
<sequence length="66" mass="7912">MIILIMEDFLFLFKLKPVNKQSSFDKHKLYNFPEEKSFRMAIKFCDSVALFHLDLLDPELVPYPEM</sequence>
<dbReference type="Proteomes" id="UP000178187">
    <property type="component" value="Unassembled WGS sequence"/>
</dbReference>